<reference evidence="3" key="1">
    <citation type="submission" date="2023-08" db="EMBL/GenBank/DDBJ databases">
        <authorList>
            <person name="Audoor S."/>
            <person name="Bilcke G."/>
        </authorList>
    </citation>
    <scope>NUCLEOTIDE SEQUENCE</scope>
</reference>
<dbReference type="PANTHER" id="PTHR30353:SF0">
    <property type="entry name" value="TRANSMEMBRANE PROTEIN"/>
    <property type="match status" value="1"/>
</dbReference>
<keyword evidence="4" id="KW-1185">Reference proteome</keyword>
<feature type="transmembrane region" description="Helical" evidence="2">
    <location>
        <begin position="278"/>
        <end position="299"/>
    </location>
</feature>
<organism evidence="3 4">
    <name type="scientific">Cylindrotheca closterium</name>
    <dbReference type="NCBI Taxonomy" id="2856"/>
    <lineage>
        <taxon>Eukaryota</taxon>
        <taxon>Sar</taxon>
        <taxon>Stramenopiles</taxon>
        <taxon>Ochrophyta</taxon>
        <taxon>Bacillariophyta</taxon>
        <taxon>Bacillariophyceae</taxon>
        <taxon>Bacillariophycidae</taxon>
        <taxon>Bacillariales</taxon>
        <taxon>Bacillariaceae</taxon>
        <taxon>Cylindrotheca</taxon>
    </lineage>
</organism>
<evidence type="ECO:0000256" key="1">
    <source>
        <dbReference type="SAM" id="MobiDB-lite"/>
    </source>
</evidence>
<dbReference type="AlphaFoldDB" id="A0AAD2GDA1"/>
<accession>A0AAD2GDA1</accession>
<evidence type="ECO:0000313" key="4">
    <source>
        <dbReference type="Proteomes" id="UP001295423"/>
    </source>
</evidence>
<name>A0AAD2GDA1_9STRA</name>
<proteinExistence type="predicted"/>
<feature type="transmembrane region" description="Helical" evidence="2">
    <location>
        <begin position="12"/>
        <end position="31"/>
    </location>
</feature>
<sequence length="335" mass="35786">MISTACRRRIRSVALLIICIVGTCATNAFVFPKSTSSNLVRNQDSTVIANHLEKYSAASNTRLSSTLPQTISQLSNPASAFTQMTSSVQGIPAIAYFLVLCSAGFGVPVSEDLLCIFAGTMLPIAKIQSPARRIRLITALYLGVVISDLITFSIGRMMKVGLLEPLRNRMSLGEEQPITSDKEGVIGAVTSTGSNGEVKLGKRDRVLQKLESVGDWAGFYARMSVGFRPAMMILAGFSGNVSFTKYTLGTAGGAVISLAAQLLLGYSMRHKPSDILALSSKLLVVAPAVLISGFAIFLIRQGNSKKFPTLGTEEATTTTSTTTTIDKRTSTTKRQ</sequence>
<comment type="caution">
    <text evidence="3">The sequence shown here is derived from an EMBL/GenBank/DDBJ whole genome shotgun (WGS) entry which is preliminary data.</text>
</comment>
<keyword evidence="2" id="KW-0472">Membrane</keyword>
<feature type="region of interest" description="Disordered" evidence="1">
    <location>
        <begin position="309"/>
        <end position="335"/>
    </location>
</feature>
<protein>
    <submittedName>
        <fullName evidence="3">Uncharacterized protein</fullName>
    </submittedName>
</protein>
<dbReference type="PANTHER" id="PTHR30353">
    <property type="entry name" value="INNER MEMBRANE PROTEIN DEDA-RELATED"/>
    <property type="match status" value="1"/>
</dbReference>
<dbReference type="Proteomes" id="UP001295423">
    <property type="component" value="Unassembled WGS sequence"/>
</dbReference>
<dbReference type="InterPro" id="IPR032818">
    <property type="entry name" value="DedA-like"/>
</dbReference>
<evidence type="ECO:0000313" key="3">
    <source>
        <dbReference type="EMBL" id="CAJ1970500.1"/>
    </source>
</evidence>
<gene>
    <name evidence="3" type="ORF">CYCCA115_LOCUS24516</name>
</gene>
<feature type="compositionally biased region" description="Low complexity" evidence="1">
    <location>
        <begin position="309"/>
        <end position="324"/>
    </location>
</feature>
<feature type="transmembrane region" description="Helical" evidence="2">
    <location>
        <begin position="246"/>
        <end position="266"/>
    </location>
</feature>
<keyword evidence="2" id="KW-1133">Transmembrane helix</keyword>
<feature type="transmembrane region" description="Helical" evidence="2">
    <location>
        <begin position="134"/>
        <end position="155"/>
    </location>
</feature>
<evidence type="ECO:0000256" key="2">
    <source>
        <dbReference type="SAM" id="Phobius"/>
    </source>
</evidence>
<feature type="transmembrane region" description="Helical" evidence="2">
    <location>
        <begin position="94"/>
        <end position="122"/>
    </location>
</feature>
<feature type="transmembrane region" description="Helical" evidence="2">
    <location>
        <begin position="219"/>
        <end position="239"/>
    </location>
</feature>
<keyword evidence="2" id="KW-0812">Transmembrane</keyword>
<dbReference type="EMBL" id="CAKOGP040002524">
    <property type="protein sequence ID" value="CAJ1970500.1"/>
    <property type="molecule type" value="Genomic_DNA"/>
</dbReference>